<dbReference type="InterPro" id="IPR013783">
    <property type="entry name" value="Ig-like_fold"/>
</dbReference>
<dbReference type="EMBL" id="BQOL01000002">
    <property type="protein sequence ID" value="GKI20447.1"/>
    <property type="molecule type" value="Genomic_DNA"/>
</dbReference>
<reference evidence="2" key="1">
    <citation type="submission" date="2022-01" db="EMBL/GenBank/DDBJ databases">
        <title>Novel bile acid biosynthetic pathways are enriched in the microbiome of centenarians.</title>
        <authorList>
            <person name="Sato Y."/>
            <person name="Atarashi K."/>
            <person name="Plichta R.D."/>
            <person name="Arai Y."/>
            <person name="Sasajima S."/>
            <person name="Kearney M.S."/>
            <person name="Suda W."/>
            <person name="Takeshita K."/>
            <person name="Sasaki T."/>
            <person name="Okamoto S."/>
            <person name="Skelly N.A."/>
            <person name="Okamura Y."/>
            <person name="Vlamakis H."/>
            <person name="Li Y."/>
            <person name="Tanoue T."/>
            <person name="Takei H."/>
            <person name="Nittono H."/>
            <person name="Narushima S."/>
            <person name="Irie J."/>
            <person name="Itoh H."/>
            <person name="Moriya K."/>
            <person name="Sugiura Y."/>
            <person name="Suematsu M."/>
            <person name="Moritoki N."/>
            <person name="Shibata S."/>
            <person name="Littman R.D."/>
            <person name="Fischbach A.M."/>
            <person name="Uwamino Y."/>
            <person name="Inoue T."/>
            <person name="Honda A."/>
            <person name="Hattori M."/>
            <person name="Murai T."/>
            <person name="Xavier J.R."/>
            <person name="Hirose N."/>
            <person name="Honda K."/>
        </authorList>
    </citation>
    <scope>NUCLEOTIDE SEQUENCE</scope>
    <source>
        <strain evidence="2">CE91-St16</strain>
    </source>
</reference>
<organism evidence="2 3">
    <name type="scientific">Alistipes finegoldii</name>
    <dbReference type="NCBI Taxonomy" id="214856"/>
    <lineage>
        <taxon>Bacteria</taxon>
        <taxon>Pseudomonadati</taxon>
        <taxon>Bacteroidota</taxon>
        <taxon>Bacteroidia</taxon>
        <taxon>Bacteroidales</taxon>
        <taxon>Rikenellaceae</taxon>
        <taxon>Alistipes</taxon>
    </lineage>
</organism>
<name>A0AA37KQS9_9BACT</name>
<gene>
    <name evidence="2" type="ORF">CE91St16_33550</name>
</gene>
<dbReference type="InterPro" id="IPR024361">
    <property type="entry name" value="BACON"/>
</dbReference>
<evidence type="ECO:0000259" key="1">
    <source>
        <dbReference type="Pfam" id="PF19190"/>
    </source>
</evidence>
<feature type="domain" description="BACON" evidence="1">
    <location>
        <begin position="25"/>
        <end position="99"/>
    </location>
</feature>
<evidence type="ECO:0000313" key="2">
    <source>
        <dbReference type="EMBL" id="GKI20447.1"/>
    </source>
</evidence>
<sequence length="100" mass="10440">MPLAACDDNNPETTDSAVVYTAEGSVNAGDVEKSITLYTTCDWTAAGDEWIMVEPAGGSRGIFAVRLSFGANGTGSPRTGTVTFTAGSCKETYTFTQKAE</sequence>
<protein>
    <recommendedName>
        <fullName evidence="1">BACON domain-containing protein</fullName>
    </recommendedName>
</protein>
<dbReference type="Pfam" id="PF19190">
    <property type="entry name" value="BACON_2"/>
    <property type="match status" value="1"/>
</dbReference>
<accession>A0AA37KQS9</accession>
<dbReference type="Proteomes" id="UP001055105">
    <property type="component" value="Unassembled WGS sequence"/>
</dbReference>
<dbReference type="CDD" id="cd14948">
    <property type="entry name" value="BACON"/>
    <property type="match status" value="1"/>
</dbReference>
<dbReference type="Gene3D" id="2.60.40.10">
    <property type="entry name" value="Immunoglobulins"/>
    <property type="match status" value="1"/>
</dbReference>
<evidence type="ECO:0000313" key="3">
    <source>
        <dbReference type="Proteomes" id="UP001055105"/>
    </source>
</evidence>
<comment type="caution">
    <text evidence="2">The sequence shown here is derived from an EMBL/GenBank/DDBJ whole genome shotgun (WGS) entry which is preliminary data.</text>
</comment>
<dbReference type="AlphaFoldDB" id="A0AA37KQS9"/>
<proteinExistence type="predicted"/>